<dbReference type="Proteomes" id="UP001199525">
    <property type="component" value="Unassembled WGS sequence"/>
</dbReference>
<protein>
    <submittedName>
        <fullName evidence="6">HEAT repeat domain-containing protein</fullName>
    </submittedName>
</protein>
<dbReference type="PANTHER" id="PTHR46844">
    <property type="entry name" value="SLR5058 PROTEIN"/>
    <property type="match status" value="1"/>
</dbReference>
<evidence type="ECO:0000259" key="5">
    <source>
        <dbReference type="PROSITE" id="PS50837"/>
    </source>
</evidence>
<dbReference type="InterPro" id="IPR027417">
    <property type="entry name" value="P-loop_NTPase"/>
</dbReference>
<sequence>MIVEWFTLWIGQKTVGFLVKTIISEEFFKDLVKDYAKDFFKNIFNNAVTAPFKQEPLMKAVVMALTEFLQAMQQQLKVRCKLSEAEIKNYAEDINKFIRDKSVKEILGQAFDIKCDSLDVKTLADSWKRLQLQPLPPKFNWQTITEQYLIQVQDILSDTEELRYILELQKLSSIDKTLKENAEIPKDFNLPQYLETIRERYGNLKLDSLETTAREHPVNLWQMFIPQNARQVYQVLPELPKEYLRRLQKSNQLDVEFEIEKFQEETERYQRNYFEQPIRSVLDVIRDKQRKNYLVILGDPGSGKSTLLQYLALDWVEKTLEQNDFNLPIPLLIELRNYMRDRDAGSCNNFLQFYHNSPNCFYHLNQHKLHEQLKAGNALVMFDGLDEIFELAKREEVITCIHRFTNEYPDVQVIVTSRIIGYKQQQLRDAEFRHFMLQDLEPAQIQDFIERWHDKTFSQAEERDKNIKRERLQRVINESKAIAELAQNPLLLTMMAILNLKRELPRDRSELYKDASEVLLHNWDEGRNLKPDERLDIIDYKDKQAMLRQVAYQMQTSEKGLAGNIIYADDLETIFTKYLQSIPVSDARDKARRLMKQLRDRNFILCFLGADYYAFVHRTFLEYFCAWEFVWQFEKERSITIEDLKTEVFGKHWQDETWHEVLRLIAGMIDAKFVGKILDYLMVQDGEDKKFINLFLAAKCLAEVRNCSVIASTANKLLDKLQDLTKYDLWYYYRPDEYEETKLVQEIRTQAVATIATIWKDNSDTLHWLKERATGDNEWDVRRAAIQALASNFPDDSDTHSILKDRATTDNGWDVRSAAIQALASNFSDDPDTHSILKDRATADNHRYVRRAAIEALASNFPDDPDTRLCLKDRATADESGYVRGAAIEALASNFKEDPNTRSFLKDRATADKSGDKFGDVRGAAIQALASNFPDDPDTCSILKDRATADNHRYVRGVAIQALTSNFPDDPDTCSILKDRATADKSGNVRGAAIQALASNFKHDPDTCSILKDRATADKSGDVRGAAIQGLASNFPDHPDTRLFLKDRATADKSGDVRGAAIQGLASNFPDHPDTRLFLKDCATADDDQNVRRAAIRALASNFKDDPDTRSFLKDRATADNEGNVRRAAIQALAKYFRNQPELFEIYYNCAVNDSFEGSYDPRFNPNPRQIALEIIIKQFPQHPQTLPLLRDRAENDPDEQVRNFAQQKLAELEK</sequence>
<dbReference type="Pfam" id="PF05729">
    <property type="entry name" value="NACHT"/>
    <property type="match status" value="1"/>
</dbReference>
<dbReference type="InterPro" id="IPR016024">
    <property type="entry name" value="ARM-type_fold"/>
</dbReference>
<evidence type="ECO:0000256" key="1">
    <source>
        <dbReference type="ARBA" id="ARBA00009299"/>
    </source>
</evidence>
<dbReference type="InterPro" id="IPR011989">
    <property type="entry name" value="ARM-like"/>
</dbReference>
<dbReference type="PROSITE" id="PS50837">
    <property type="entry name" value="NACHT"/>
    <property type="match status" value="1"/>
</dbReference>
<dbReference type="PROSITE" id="PS50077">
    <property type="entry name" value="HEAT_REPEAT"/>
    <property type="match status" value="1"/>
</dbReference>
<dbReference type="Gene3D" id="1.25.10.10">
    <property type="entry name" value="Leucine-rich Repeat Variant"/>
    <property type="match status" value="3"/>
</dbReference>
<keyword evidence="4" id="KW-0456">Lyase</keyword>
<dbReference type="InterPro" id="IPR007111">
    <property type="entry name" value="NACHT_NTPase"/>
</dbReference>
<keyword evidence="3" id="KW-0605">Phycobilisome</keyword>
<evidence type="ECO:0000256" key="2">
    <source>
        <dbReference type="ARBA" id="ARBA00022549"/>
    </source>
</evidence>
<dbReference type="InterPro" id="IPR021133">
    <property type="entry name" value="HEAT_type_2"/>
</dbReference>
<proteinExistence type="inferred from homology"/>
<accession>A0ABS8II06</accession>
<dbReference type="InterPro" id="IPR054569">
    <property type="entry name" value="NNH2"/>
</dbReference>
<evidence type="ECO:0000313" key="6">
    <source>
        <dbReference type="EMBL" id="MCC5603434.1"/>
    </source>
</evidence>
<dbReference type="Gene3D" id="3.40.50.300">
    <property type="entry name" value="P-loop containing nucleotide triphosphate hydrolases"/>
    <property type="match status" value="1"/>
</dbReference>
<dbReference type="Pfam" id="PF13646">
    <property type="entry name" value="HEAT_2"/>
    <property type="match status" value="4"/>
</dbReference>
<evidence type="ECO:0000256" key="3">
    <source>
        <dbReference type="ARBA" id="ARBA00022738"/>
    </source>
</evidence>
<keyword evidence="2" id="KW-0042">Antenna complex</keyword>
<keyword evidence="7" id="KW-1185">Reference proteome</keyword>
<dbReference type="PANTHER" id="PTHR46844:SF1">
    <property type="entry name" value="SLR5058 PROTEIN"/>
    <property type="match status" value="1"/>
</dbReference>
<reference evidence="6 7" key="1">
    <citation type="journal article" date="2021" name="Microorganisms">
        <title>Genome Evolution of Filamentous Cyanobacterium Nostoc Species: From Facultative Symbiosis to Free Living.</title>
        <authorList>
            <person name="Huo D."/>
            <person name="Li H."/>
            <person name="Cai F."/>
            <person name="Guo X."/>
            <person name="Qiao Z."/>
            <person name="Wang W."/>
            <person name="Yu G."/>
            <person name="Li R."/>
        </authorList>
    </citation>
    <scope>NUCLEOTIDE SEQUENCE [LARGE SCALE GENOMIC DNA]</scope>
    <source>
        <strain evidence="6 7">CHAB 5714</strain>
    </source>
</reference>
<organism evidence="6 7">
    <name type="scientific">Nostoc favosum CHAB5714</name>
    <dbReference type="NCBI Taxonomy" id="2780399"/>
    <lineage>
        <taxon>Bacteria</taxon>
        <taxon>Bacillati</taxon>
        <taxon>Cyanobacteriota</taxon>
        <taxon>Cyanophyceae</taxon>
        <taxon>Nostocales</taxon>
        <taxon>Nostocaceae</taxon>
        <taxon>Nostoc</taxon>
        <taxon>Nostoc favosum</taxon>
    </lineage>
</organism>
<comment type="caution">
    <text evidence="6">The sequence shown here is derived from an EMBL/GenBank/DDBJ whole genome shotgun (WGS) entry which is preliminary data.</text>
</comment>
<dbReference type="SUPFAM" id="SSF52540">
    <property type="entry name" value="P-loop containing nucleoside triphosphate hydrolases"/>
    <property type="match status" value="1"/>
</dbReference>
<evidence type="ECO:0000256" key="4">
    <source>
        <dbReference type="ARBA" id="ARBA00023239"/>
    </source>
</evidence>
<evidence type="ECO:0000313" key="7">
    <source>
        <dbReference type="Proteomes" id="UP001199525"/>
    </source>
</evidence>
<dbReference type="Pfam" id="PF22734">
    <property type="entry name" value="NNH2"/>
    <property type="match status" value="1"/>
</dbReference>
<name>A0ABS8II06_9NOSO</name>
<comment type="similarity">
    <text evidence="1">Belongs to the CpcE/RpcE/PecE family.</text>
</comment>
<dbReference type="EMBL" id="JAIVFQ010000078">
    <property type="protein sequence ID" value="MCC5603434.1"/>
    <property type="molecule type" value="Genomic_DNA"/>
</dbReference>
<gene>
    <name evidence="6" type="ORF">LC586_30695</name>
</gene>
<dbReference type="SUPFAM" id="SSF48371">
    <property type="entry name" value="ARM repeat"/>
    <property type="match status" value="2"/>
</dbReference>
<dbReference type="RefSeq" id="WP_229489071.1">
    <property type="nucleotide sequence ID" value="NZ_JAIVFQ010000078.1"/>
</dbReference>
<feature type="domain" description="NACHT" evidence="5">
    <location>
        <begin position="292"/>
        <end position="418"/>
    </location>
</feature>